<organism evidence="1 2">
    <name type="scientific">Thermanaerothrix solaris</name>
    <dbReference type="NCBI Taxonomy" id="3058434"/>
    <lineage>
        <taxon>Bacteria</taxon>
        <taxon>Bacillati</taxon>
        <taxon>Chloroflexota</taxon>
        <taxon>Anaerolineae</taxon>
        <taxon>Anaerolineales</taxon>
        <taxon>Anaerolineaceae</taxon>
        <taxon>Thermanaerothrix</taxon>
    </lineage>
</organism>
<evidence type="ECO:0000313" key="1">
    <source>
        <dbReference type="EMBL" id="MDT8899011.1"/>
    </source>
</evidence>
<evidence type="ECO:0000313" key="2">
    <source>
        <dbReference type="Proteomes" id="UP001254165"/>
    </source>
</evidence>
<accession>A0ABU3NQC2</accession>
<sequence>MPSFTENPIQRLRALALIVFLLSLFVFVPLTQPIPSQAQSASATSRLFLPVIYRDYQPTPLFATSYYIQDETPARMYDLGCALGNRDRTLPGAQDSLVVLNFGQGWFDGGDLSKPGAGLFSPYWHYVPINAIEAAVKAYIQGYWVCSAEDQESQVMVAIGTNNYGGYGSNTTNQNTRRTYAYEHGKTWAQMVVRLIQWVWDSGYSRQVRIAGAIDIEWDSQLTGWNTPYVTYGWVSGFDDNDNKQAIYYNFGACVGCPTSVNSNWVYSSTNNWTQFDVYYVSYGAPPAWPLPEIYATSGVNARQWQAISRYGAITFNLPMEFAGVMTQYQACQQRGGCSGINNPPESGWKQLFDALNADPLTRQPILRWITDIRWQIR</sequence>
<gene>
    <name evidence="1" type="ORF">QYE77_12120</name>
</gene>
<name>A0ABU3NQC2_9CHLR</name>
<reference evidence="1 2" key="1">
    <citation type="submission" date="2023-07" db="EMBL/GenBank/DDBJ databases">
        <title>Novel species of Thermanaerothrix with wide hydrolytic capabilities.</title>
        <authorList>
            <person name="Zayulina K.S."/>
            <person name="Podosokorskaya O.A."/>
            <person name="Elcheninov A.G."/>
        </authorList>
    </citation>
    <scope>NUCLEOTIDE SEQUENCE [LARGE SCALE GENOMIC DNA]</scope>
    <source>
        <strain evidence="1 2">4228-RoL</strain>
    </source>
</reference>
<dbReference type="Proteomes" id="UP001254165">
    <property type="component" value="Unassembled WGS sequence"/>
</dbReference>
<keyword evidence="2" id="KW-1185">Reference proteome</keyword>
<protein>
    <submittedName>
        <fullName evidence="1">Uncharacterized protein</fullName>
    </submittedName>
</protein>
<proteinExistence type="predicted"/>
<dbReference type="RefSeq" id="WP_315625687.1">
    <property type="nucleotide sequence ID" value="NZ_JAUHMF010000002.1"/>
</dbReference>
<dbReference type="EMBL" id="JAUHMF010000002">
    <property type="protein sequence ID" value="MDT8899011.1"/>
    <property type="molecule type" value="Genomic_DNA"/>
</dbReference>
<comment type="caution">
    <text evidence="1">The sequence shown here is derived from an EMBL/GenBank/DDBJ whole genome shotgun (WGS) entry which is preliminary data.</text>
</comment>